<keyword evidence="3" id="KW-1185">Reference proteome</keyword>
<dbReference type="Proteomes" id="UP000031338">
    <property type="component" value="Unassembled WGS sequence"/>
</dbReference>
<protein>
    <submittedName>
        <fullName evidence="2">Uncharacterized protein</fullName>
    </submittedName>
</protein>
<proteinExistence type="predicted"/>
<dbReference type="EMBL" id="JRVC01000033">
    <property type="protein sequence ID" value="KHS42065.1"/>
    <property type="molecule type" value="Genomic_DNA"/>
</dbReference>
<organism evidence="2 3">
    <name type="scientific">Novosphingobium subterraneum</name>
    <dbReference type="NCBI Taxonomy" id="48936"/>
    <lineage>
        <taxon>Bacteria</taxon>
        <taxon>Pseudomonadati</taxon>
        <taxon>Pseudomonadota</taxon>
        <taxon>Alphaproteobacteria</taxon>
        <taxon>Sphingomonadales</taxon>
        <taxon>Sphingomonadaceae</taxon>
        <taxon>Novosphingobium</taxon>
    </lineage>
</organism>
<feature type="region of interest" description="Disordered" evidence="1">
    <location>
        <begin position="43"/>
        <end position="68"/>
    </location>
</feature>
<gene>
    <name evidence="2" type="ORF">NJ75_04431</name>
</gene>
<dbReference type="AlphaFoldDB" id="A0A0B8ZGD7"/>
<reference evidence="2 3" key="1">
    <citation type="submission" date="2014-10" db="EMBL/GenBank/DDBJ databases">
        <title>Draft genome sequence of Novosphingobium subterraneum DSM 12447.</title>
        <authorList>
            <person name="Gan H.M."/>
            <person name="Gan H.Y."/>
            <person name="Savka M.A."/>
        </authorList>
    </citation>
    <scope>NUCLEOTIDE SEQUENCE [LARGE SCALE GENOMIC DNA]</scope>
    <source>
        <strain evidence="2 3">DSM 12447</strain>
    </source>
</reference>
<sequence>MGSPPTNSTLPFGLGAYIYGSYQNRGGTHSLILSTMRNYLPSDPGQRLRSATHIRTHSMASASPAGLS</sequence>
<evidence type="ECO:0000256" key="1">
    <source>
        <dbReference type="SAM" id="MobiDB-lite"/>
    </source>
</evidence>
<comment type="caution">
    <text evidence="2">The sequence shown here is derived from an EMBL/GenBank/DDBJ whole genome shotgun (WGS) entry which is preliminary data.</text>
</comment>
<accession>A0A0B8ZGD7</accession>
<evidence type="ECO:0000313" key="2">
    <source>
        <dbReference type="EMBL" id="KHS42065.1"/>
    </source>
</evidence>
<name>A0A0B8ZGD7_9SPHN</name>
<evidence type="ECO:0000313" key="3">
    <source>
        <dbReference type="Proteomes" id="UP000031338"/>
    </source>
</evidence>